<dbReference type="EMBL" id="HG712096">
    <property type="protein sequence ID" value="CDJ50175.1"/>
    <property type="molecule type" value="Genomic_DNA"/>
</dbReference>
<dbReference type="Proteomes" id="UP000030750">
    <property type="component" value="Unassembled WGS sequence"/>
</dbReference>
<reference evidence="2" key="1">
    <citation type="submission" date="2013-10" db="EMBL/GenBank/DDBJ databases">
        <title>Genomic analysis of the causative agents of coccidiosis in chickens.</title>
        <authorList>
            <person name="Reid A.J."/>
            <person name="Blake D."/>
            <person name="Billington K."/>
            <person name="Browne H."/>
            <person name="Dunn M."/>
            <person name="Hung S."/>
            <person name="Kawahara F."/>
            <person name="Miranda-Saavedra D."/>
            <person name="Mourier T."/>
            <person name="Nagra H."/>
            <person name="Otto T.D."/>
            <person name="Rawlings N."/>
            <person name="Sanchez A."/>
            <person name="Sanders M."/>
            <person name="Subramaniam C."/>
            <person name="Tay Y."/>
            <person name="Dear P."/>
            <person name="Doerig C."/>
            <person name="Gruber A."/>
            <person name="Parkinson J."/>
            <person name="Shirley M."/>
            <person name="Wan K.L."/>
            <person name="Berriman M."/>
            <person name="Tomley F."/>
            <person name="Pain A."/>
        </authorList>
    </citation>
    <scope>NUCLEOTIDE SEQUENCE [LARGE SCALE GENOMIC DNA]</scope>
    <source>
        <strain evidence="2">Houghton</strain>
    </source>
</reference>
<accession>U6LQT8</accession>
<proteinExistence type="predicted"/>
<name>U6LQT8_9EIME</name>
<gene>
    <name evidence="2" type="ORF">EBH_0078570</name>
</gene>
<dbReference type="OrthoDB" id="10572153at2759"/>
<organism evidence="2 3">
    <name type="scientific">Eimeria brunetti</name>
    <dbReference type="NCBI Taxonomy" id="51314"/>
    <lineage>
        <taxon>Eukaryota</taxon>
        <taxon>Sar</taxon>
        <taxon>Alveolata</taxon>
        <taxon>Apicomplexa</taxon>
        <taxon>Conoidasida</taxon>
        <taxon>Coccidia</taxon>
        <taxon>Eucoccidiorida</taxon>
        <taxon>Eimeriorina</taxon>
        <taxon>Eimeriidae</taxon>
        <taxon>Eimeria</taxon>
    </lineage>
</organism>
<evidence type="ECO:0000313" key="2">
    <source>
        <dbReference type="EMBL" id="CDJ50175.1"/>
    </source>
</evidence>
<keyword evidence="3" id="KW-1185">Reference proteome</keyword>
<reference evidence="2" key="2">
    <citation type="submission" date="2013-10" db="EMBL/GenBank/DDBJ databases">
        <authorList>
            <person name="Aslett M."/>
        </authorList>
    </citation>
    <scope>NUCLEOTIDE SEQUENCE [LARGE SCALE GENOMIC DNA]</scope>
    <source>
        <strain evidence="2">Houghton</strain>
    </source>
</reference>
<sequence length="321" mass="33515">MYVKALLPQLQATLLKSLAAAAAAAAGTAAAAAAAALCRCCLGLVAALHTKGRVEALLGELALSIHPTPHTAAAAAAAGVTAISPLVALQVVEEVLANAREPIEDPVLQREIAAACWAAAAAAREQQQQTVACRVIGRLLAPAVYTPQTQQLLQEYVLDAAADFQTEARKSACLVLASLLQCGSEEQLQQYPLLQQPQQLQQLLQQLLEDRSAAVQAGALQAEQLLLQLLRSRAGSSGVTEEAANALLSDVESSSSSSSSITGRRLQQLGDYLFRVLLRVHADAAAAAAAEEEAADSGDEAAATAARDEPELIDDNWELYL</sequence>
<protein>
    <submittedName>
        <fullName evidence="2">Uncharacterized protein</fullName>
    </submittedName>
</protein>
<dbReference type="AlphaFoldDB" id="U6LQT8"/>
<dbReference type="VEuPathDB" id="ToxoDB:EBH_0078570"/>
<dbReference type="SUPFAM" id="SSF48371">
    <property type="entry name" value="ARM repeat"/>
    <property type="match status" value="1"/>
</dbReference>
<dbReference type="InterPro" id="IPR016024">
    <property type="entry name" value="ARM-type_fold"/>
</dbReference>
<evidence type="ECO:0000256" key="1">
    <source>
        <dbReference type="SAM" id="MobiDB-lite"/>
    </source>
</evidence>
<evidence type="ECO:0000313" key="3">
    <source>
        <dbReference type="Proteomes" id="UP000030750"/>
    </source>
</evidence>
<feature type="region of interest" description="Disordered" evidence="1">
    <location>
        <begin position="291"/>
        <end position="310"/>
    </location>
</feature>